<dbReference type="EMBL" id="MCBS01024189">
    <property type="protein sequence ID" value="RKF73973.1"/>
    <property type="molecule type" value="Genomic_DNA"/>
</dbReference>
<accession>A0A420IHI7</accession>
<comment type="caution">
    <text evidence="1">The sequence shown here is derived from an EMBL/GenBank/DDBJ whole genome shotgun (WGS) entry which is preliminary data.</text>
</comment>
<dbReference type="AlphaFoldDB" id="A0A420IHI7"/>
<proteinExistence type="predicted"/>
<reference evidence="1 2" key="1">
    <citation type="journal article" date="2018" name="BMC Genomics">
        <title>Comparative genome analyses reveal sequence features reflecting distinct modes of host-adaptation between dicot and monocot powdery mildew.</title>
        <authorList>
            <person name="Wu Y."/>
            <person name="Ma X."/>
            <person name="Pan Z."/>
            <person name="Kale S.D."/>
            <person name="Song Y."/>
            <person name="King H."/>
            <person name="Zhang Q."/>
            <person name="Presley C."/>
            <person name="Deng X."/>
            <person name="Wei C.I."/>
            <person name="Xiao S."/>
        </authorList>
    </citation>
    <scope>NUCLEOTIDE SEQUENCE [LARGE SCALE GENOMIC DNA]</scope>
    <source>
        <strain evidence="1">UMSG1</strain>
    </source>
</reference>
<organism evidence="1 2">
    <name type="scientific">Golovinomyces cichoracearum</name>
    <dbReference type="NCBI Taxonomy" id="62708"/>
    <lineage>
        <taxon>Eukaryota</taxon>
        <taxon>Fungi</taxon>
        <taxon>Dikarya</taxon>
        <taxon>Ascomycota</taxon>
        <taxon>Pezizomycotina</taxon>
        <taxon>Leotiomycetes</taxon>
        <taxon>Erysiphales</taxon>
        <taxon>Erysiphaceae</taxon>
        <taxon>Golovinomyces</taxon>
    </lineage>
</organism>
<sequence>QIEERKYLATIRAEETEEEAKAATVNKEIRDVTNTQITESVLEIDECQASPVEASTGDATRL</sequence>
<evidence type="ECO:0000313" key="2">
    <source>
        <dbReference type="Proteomes" id="UP000285326"/>
    </source>
</evidence>
<name>A0A420IHI7_9PEZI</name>
<dbReference type="Proteomes" id="UP000285326">
    <property type="component" value="Unassembled WGS sequence"/>
</dbReference>
<feature type="non-terminal residue" evidence="1">
    <location>
        <position position="1"/>
    </location>
</feature>
<gene>
    <name evidence="1" type="ORF">GcM1_241013</name>
</gene>
<protein>
    <submittedName>
        <fullName evidence="1">Uncharacterized protein</fullName>
    </submittedName>
</protein>
<evidence type="ECO:0000313" key="1">
    <source>
        <dbReference type="EMBL" id="RKF73973.1"/>
    </source>
</evidence>